<dbReference type="PANTHER" id="PTHR46927">
    <property type="entry name" value="AGAP005574-PA"/>
    <property type="match status" value="1"/>
</dbReference>
<dbReference type="SMART" id="SM00692">
    <property type="entry name" value="DM3"/>
    <property type="match status" value="1"/>
</dbReference>
<evidence type="ECO:0000256" key="3">
    <source>
        <dbReference type="ARBA" id="ARBA00022833"/>
    </source>
</evidence>
<dbReference type="RefSeq" id="XP_015282148.1">
    <property type="nucleotide sequence ID" value="XM_015426662.1"/>
</dbReference>
<name>A0ABM1L861_GEKJA</name>
<organism evidence="9 10">
    <name type="scientific">Gekko japonicus</name>
    <name type="common">Schlegel's Japanese gecko</name>
    <dbReference type="NCBI Taxonomy" id="146911"/>
    <lineage>
        <taxon>Eukaryota</taxon>
        <taxon>Metazoa</taxon>
        <taxon>Chordata</taxon>
        <taxon>Craniata</taxon>
        <taxon>Vertebrata</taxon>
        <taxon>Euteleostomi</taxon>
        <taxon>Lepidosauria</taxon>
        <taxon>Squamata</taxon>
        <taxon>Bifurcata</taxon>
        <taxon>Gekkota</taxon>
        <taxon>Gekkonidae</taxon>
        <taxon>Gekkoninae</taxon>
        <taxon>Gekko</taxon>
    </lineage>
</organism>
<protein>
    <submittedName>
        <fullName evidence="10">THAP domain-containing protein 8</fullName>
    </submittedName>
</protein>
<accession>A0ABM1L861</accession>
<sequence length="469" mass="50253">MTKYCRATNCSNSAGQPRPDNQRLSFYKFPLHNPERLQQWLSQLNQEKWLPTKHQHLCSEHFAASCFEHRWGVRYLKPDAVPTIFQTSDTPPKRENTARPPSEVPAKKLILERHGEESSPGTQAASLQEPEGLETLAIALDPGVAAAPIYVEAPPSDLDLRALSAPLVGAVNLVPLVQIVEPLKAVTLTVASPVEAVPGQSLPDPGEQQLVDFVASLPPPALEATPGSSLGVSGPLCAEVAAPCEVAVAEEPSLQGVETEQGALVIENVSIEPFLEADASALLGSLQVSSSEMVAYFETIPTAAAAAASSGVAAPETVLSSALSLPIVSTLPIVSNQAPPGAEELEPAEPLEEPLEEHTYHRDEVTTAELVEVVMGLQKKVKVLQQRHRRHCAKLEAMEGVVEQLRKENLVSEEKLKLLEMACLQTSAIVPENGGTVAIICQESDQALVYAVPQLSEEGNETVIQLAQQ</sequence>
<evidence type="ECO:0000256" key="5">
    <source>
        <dbReference type="PROSITE-ProRule" id="PRU00309"/>
    </source>
</evidence>
<dbReference type="Pfam" id="PF05485">
    <property type="entry name" value="THAP"/>
    <property type="match status" value="1"/>
</dbReference>
<keyword evidence="6" id="KW-0175">Coiled coil</keyword>
<dbReference type="SMART" id="SM00980">
    <property type="entry name" value="THAP"/>
    <property type="match status" value="1"/>
</dbReference>
<keyword evidence="4 5" id="KW-0238">DNA-binding</keyword>
<feature type="coiled-coil region" evidence="6">
    <location>
        <begin position="395"/>
        <end position="422"/>
    </location>
</feature>
<dbReference type="InterPro" id="IPR052224">
    <property type="entry name" value="THAP_domain_protein"/>
</dbReference>
<keyword evidence="1" id="KW-0479">Metal-binding</keyword>
<keyword evidence="9" id="KW-1185">Reference proteome</keyword>
<dbReference type="PANTHER" id="PTHR46927:SF2">
    <property type="entry name" value="THAP DOMAIN-CONTAINING PROTEIN 8"/>
    <property type="match status" value="1"/>
</dbReference>
<evidence type="ECO:0000313" key="9">
    <source>
        <dbReference type="Proteomes" id="UP000694871"/>
    </source>
</evidence>
<dbReference type="InterPro" id="IPR006612">
    <property type="entry name" value="THAP_Znf"/>
</dbReference>
<dbReference type="Proteomes" id="UP000694871">
    <property type="component" value="Unplaced"/>
</dbReference>
<dbReference type="PROSITE" id="PS50950">
    <property type="entry name" value="ZF_THAP"/>
    <property type="match status" value="1"/>
</dbReference>
<proteinExistence type="predicted"/>
<evidence type="ECO:0000259" key="8">
    <source>
        <dbReference type="PROSITE" id="PS50950"/>
    </source>
</evidence>
<evidence type="ECO:0000256" key="2">
    <source>
        <dbReference type="ARBA" id="ARBA00022771"/>
    </source>
</evidence>
<feature type="region of interest" description="Disordered" evidence="7">
    <location>
        <begin position="84"/>
        <end position="106"/>
    </location>
</feature>
<reference evidence="10" key="1">
    <citation type="submission" date="2025-08" db="UniProtKB">
        <authorList>
            <consortium name="RefSeq"/>
        </authorList>
    </citation>
    <scope>IDENTIFICATION</scope>
</reference>
<evidence type="ECO:0000256" key="1">
    <source>
        <dbReference type="ARBA" id="ARBA00022723"/>
    </source>
</evidence>
<dbReference type="SUPFAM" id="SSF57716">
    <property type="entry name" value="Glucocorticoid receptor-like (DNA-binding domain)"/>
    <property type="match status" value="1"/>
</dbReference>
<keyword evidence="3" id="KW-0862">Zinc</keyword>
<dbReference type="GeneID" id="107123416"/>
<keyword evidence="2 5" id="KW-0863">Zinc-finger</keyword>
<evidence type="ECO:0000256" key="4">
    <source>
        <dbReference type="ARBA" id="ARBA00023125"/>
    </source>
</evidence>
<evidence type="ECO:0000256" key="6">
    <source>
        <dbReference type="SAM" id="Coils"/>
    </source>
</evidence>
<evidence type="ECO:0000256" key="7">
    <source>
        <dbReference type="SAM" id="MobiDB-lite"/>
    </source>
</evidence>
<gene>
    <name evidence="10" type="primary">THAP8</name>
</gene>
<evidence type="ECO:0000313" key="10">
    <source>
        <dbReference type="RefSeq" id="XP_015282148.1"/>
    </source>
</evidence>
<feature type="domain" description="THAP-type" evidence="8">
    <location>
        <begin position="1"/>
        <end position="85"/>
    </location>
</feature>